<evidence type="ECO:0000313" key="2">
    <source>
        <dbReference type="Proteomes" id="UP001596317"/>
    </source>
</evidence>
<dbReference type="SFLD" id="SFLDS00003">
    <property type="entry name" value="Haloacid_Dehalogenase"/>
    <property type="match status" value="1"/>
</dbReference>
<comment type="caution">
    <text evidence="1">The sequence shown here is derived from an EMBL/GenBank/DDBJ whole genome shotgun (WGS) entry which is preliminary data.</text>
</comment>
<dbReference type="InterPro" id="IPR036412">
    <property type="entry name" value="HAD-like_sf"/>
</dbReference>
<dbReference type="Proteomes" id="UP001596317">
    <property type="component" value="Unassembled WGS sequence"/>
</dbReference>
<dbReference type="SFLD" id="SFLDG01129">
    <property type="entry name" value="C1.5:_HAD__Beta-PGM__Phosphata"/>
    <property type="match status" value="1"/>
</dbReference>
<dbReference type="SUPFAM" id="SSF56784">
    <property type="entry name" value="HAD-like"/>
    <property type="match status" value="1"/>
</dbReference>
<keyword evidence="2" id="KW-1185">Reference proteome</keyword>
<gene>
    <name evidence="1" type="ORF">ACFP90_16750</name>
</gene>
<keyword evidence="1" id="KW-0378">Hydrolase</keyword>
<organism evidence="1 2">
    <name type="scientific">Deinococcus multiflagellatus</name>
    <dbReference type="NCBI Taxonomy" id="1656887"/>
    <lineage>
        <taxon>Bacteria</taxon>
        <taxon>Thermotogati</taxon>
        <taxon>Deinococcota</taxon>
        <taxon>Deinococci</taxon>
        <taxon>Deinococcales</taxon>
        <taxon>Deinococcaceae</taxon>
        <taxon>Deinococcus</taxon>
    </lineage>
</organism>
<protein>
    <submittedName>
        <fullName evidence="1">HAD family hydrolase</fullName>
        <ecNumber evidence="1">3.1.3.-</ecNumber>
    </submittedName>
</protein>
<evidence type="ECO:0000313" key="1">
    <source>
        <dbReference type="EMBL" id="MFC6661794.1"/>
    </source>
</evidence>
<dbReference type="EC" id="3.1.3.-" evidence="1"/>
<dbReference type="GO" id="GO:0016787">
    <property type="term" value="F:hydrolase activity"/>
    <property type="evidence" value="ECO:0007669"/>
    <property type="project" value="UniProtKB-KW"/>
</dbReference>
<reference evidence="2" key="1">
    <citation type="journal article" date="2019" name="Int. J. Syst. Evol. Microbiol.">
        <title>The Global Catalogue of Microorganisms (GCM) 10K type strain sequencing project: providing services to taxonomists for standard genome sequencing and annotation.</title>
        <authorList>
            <consortium name="The Broad Institute Genomics Platform"/>
            <consortium name="The Broad Institute Genome Sequencing Center for Infectious Disease"/>
            <person name="Wu L."/>
            <person name="Ma J."/>
        </authorList>
    </citation>
    <scope>NUCLEOTIDE SEQUENCE [LARGE SCALE GENOMIC DNA]</scope>
    <source>
        <strain evidence="2">CCUG 63830</strain>
    </source>
</reference>
<dbReference type="InterPro" id="IPR044924">
    <property type="entry name" value="HAD-SF_hydro_IA_REG-2-like_cap"/>
</dbReference>
<dbReference type="Gene3D" id="1.10.150.720">
    <property type="entry name" value="Haloacid dehalogenase-like hydrolase"/>
    <property type="match status" value="1"/>
</dbReference>
<proteinExistence type="predicted"/>
<dbReference type="PANTHER" id="PTHR46191:SF2">
    <property type="entry name" value="HALOACID DEHALOGENASE-LIKE HYDROLASE DOMAIN-CONTAINING PROTEIN 3"/>
    <property type="match status" value="1"/>
</dbReference>
<dbReference type="EMBL" id="JBHSWB010000001">
    <property type="protein sequence ID" value="MFC6661794.1"/>
    <property type="molecule type" value="Genomic_DNA"/>
</dbReference>
<dbReference type="Gene3D" id="3.40.50.1000">
    <property type="entry name" value="HAD superfamily/HAD-like"/>
    <property type="match status" value="1"/>
</dbReference>
<sequence length="177" mass="19864">MTALLIWDFDGTLAHRPGLWSGALLDVLNAQQPGHGITREMLRPGLAQGFRWHRPDMEHRRHRAAQDWWAELNPVFVEAYVRAGLSRADAAALAPCVRAAYLTPSAWQLYPETQAVLPLLQERGWHHVVLSNHVPELGKLLDILGLTPLLDAVYTSAVLGWEKPHPRAFQAVLEHLS</sequence>
<dbReference type="RefSeq" id="WP_380057463.1">
    <property type="nucleotide sequence ID" value="NZ_JBHSWB010000001.1"/>
</dbReference>
<name>A0ABW1ZLK5_9DEIO</name>
<dbReference type="InterPro" id="IPR051828">
    <property type="entry name" value="HAD-like_hydrolase_domain"/>
</dbReference>
<dbReference type="Pfam" id="PF00702">
    <property type="entry name" value="Hydrolase"/>
    <property type="match status" value="1"/>
</dbReference>
<dbReference type="InterPro" id="IPR023214">
    <property type="entry name" value="HAD_sf"/>
</dbReference>
<accession>A0ABW1ZLK5</accession>
<dbReference type="PANTHER" id="PTHR46191">
    <property type="match status" value="1"/>
</dbReference>